<sequence length="300" mass="30767">MTEHITDDVLATLARSDRDGGSGAEHLAGCTDCRTRMAVWQNIGSAVRAEADERAVTPPSFDALLGPALAGATVPSRGQAAATVPAPKADGRDMSWRTAWQLTLRQAALMPRLWAPLSAAGFVGAALVASARVQDGFGVRLFGAVAVLLVILGALMVASPRRDPRRELLFTLPVPPAAVFLARLTVVLFADVAMAMICSALVDGPGWWPVVTSWLGESLLAASLALALAVRFAPAAGAAAGGALWLLGVVGGPQGLFSTPADALLNALLSTTPWTLLLALALLGWAAGAMRSHGTAASAP</sequence>
<dbReference type="Gene3D" id="1.10.10.1320">
    <property type="entry name" value="Anti-sigma factor, zinc-finger domain"/>
    <property type="match status" value="1"/>
</dbReference>
<keyword evidence="3" id="KW-1133">Transmembrane helix</keyword>
<name>A0A7T1T4C4_9ACTN</name>
<dbReference type="AlphaFoldDB" id="A0A7T1T4C4"/>
<evidence type="ECO:0000313" key="5">
    <source>
        <dbReference type="Proteomes" id="UP000595046"/>
    </source>
</evidence>
<gene>
    <name evidence="4" type="ORF">G4Z16_06530</name>
</gene>
<evidence type="ECO:0000256" key="1">
    <source>
        <dbReference type="ARBA" id="ARBA00023015"/>
    </source>
</evidence>
<keyword evidence="1" id="KW-0805">Transcription regulation</keyword>
<feature type="transmembrane region" description="Helical" evidence="3">
    <location>
        <begin position="237"/>
        <end position="257"/>
    </location>
</feature>
<proteinExistence type="predicted"/>
<reference evidence="5" key="1">
    <citation type="submission" date="2020-02" db="EMBL/GenBank/DDBJ databases">
        <title>Streptomyces sp. ASO4wet.</title>
        <authorList>
            <person name="Risdian C."/>
            <person name="Landwehr W."/>
            <person name="Schupp P."/>
            <person name="Wink J."/>
        </authorList>
    </citation>
    <scope>NUCLEOTIDE SEQUENCE [LARGE SCALE GENOMIC DNA]</scope>
    <source>
        <strain evidence="5">ASO4wet</strain>
    </source>
</reference>
<feature type="transmembrane region" description="Helical" evidence="3">
    <location>
        <begin position="180"/>
        <end position="202"/>
    </location>
</feature>
<keyword evidence="3" id="KW-0472">Membrane</keyword>
<keyword evidence="5" id="KW-1185">Reference proteome</keyword>
<feature type="transmembrane region" description="Helical" evidence="3">
    <location>
        <begin position="137"/>
        <end position="159"/>
    </location>
</feature>
<accession>A0A7T1T4C4</accession>
<evidence type="ECO:0000256" key="2">
    <source>
        <dbReference type="ARBA" id="ARBA00023163"/>
    </source>
</evidence>
<dbReference type="KEGG" id="sbat:G4Z16_06530"/>
<feature type="transmembrane region" description="Helical" evidence="3">
    <location>
        <begin position="208"/>
        <end position="230"/>
    </location>
</feature>
<evidence type="ECO:0000313" key="4">
    <source>
        <dbReference type="EMBL" id="QPP06106.1"/>
    </source>
</evidence>
<dbReference type="InterPro" id="IPR041916">
    <property type="entry name" value="Anti_sigma_zinc_sf"/>
</dbReference>
<organism evidence="4 5">
    <name type="scientific">Streptomyces bathyalis</name>
    <dbReference type="NCBI Taxonomy" id="2710756"/>
    <lineage>
        <taxon>Bacteria</taxon>
        <taxon>Bacillati</taxon>
        <taxon>Actinomycetota</taxon>
        <taxon>Actinomycetes</taxon>
        <taxon>Kitasatosporales</taxon>
        <taxon>Streptomycetaceae</taxon>
        <taxon>Streptomyces</taxon>
    </lineage>
</organism>
<feature type="transmembrane region" description="Helical" evidence="3">
    <location>
        <begin position="113"/>
        <end position="131"/>
    </location>
</feature>
<evidence type="ECO:0008006" key="6">
    <source>
        <dbReference type="Google" id="ProtNLM"/>
    </source>
</evidence>
<keyword evidence="3" id="KW-0812">Transmembrane</keyword>
<dbReference type="EMBL" id="CP048882">
    <property type="protein sequence ID" value="QPP06106.1"/>
    <property type="molecule type" value="Genomic_DNA"/>
</dbReference>
<keyword evidence="2" id="KW-0804">Transcription</keyword>
<evidence type="ECO:0000256" key="3">
    <source>
        <dbReference type="SAM" id="Phobius"/>
    </source>
</evidence>
<dbReference type="Proteomes" id="UP000595046">
    <property type="component" value="Chromosome"/>
</dbReference>
<feature type="transmembrane region" description="Helical" evidence="3">
    <location>
        <begin position="263"/>
        <end position="285"/>
    </location>
</feature>
<dbReference type="RefSeq" id="WP_197349698.1">
    <property type="nucleotide sequence ID" value="NZ_CP048882.1"/>
</dbReference>
<protein>
    <recommendedName>
        <fullName evidence="6">Zinc-finger domain-containing protein</fullName>
    </recommendedName>
</protein>